<dbReference type="RefSeq" id="WP_015780203.1">
    <property type="nucleotide sequence ID" value="NC_013169.1"/>
</dbReference>
<keyword evidence="2" id="KW-1185">Reference proteome</keyword>
<proteinExistence type="predicted"/>
<dbReference type="HOGENOM" id="CLU_2130210_0_0_11"/>
<gene>
    <name evidence="1" type="ordered locus">Ksed_22950</name>
</gene>
<protein>
    <recommendedName>
        <fullName evidence="3">GRAM domain-containing protein</fullName>
    </recommendedName>
</protein>
<dbReference type="STRING" id="478801.Ksed_22950"/>
<evidence type="ECO:0000313" key="2">
    <source>
        <dbReference type="Proteomes" id="UP000006666"/>
    </source>
</evidence>
<name>C7NM23_KYTSD</name>
<evidence type="ECO:0000313" key="1">
    <source>
        <dbReference type="EMBL" id="ACV07272.1"/>
    </source>
</evidence>
<dbReference type="Proteomes" id="UP000006666">
    <property type="component" value="Chromosome"/>
</dbReference>
<dbReference type="KEGG" id="kse:Ksed_22950"/>
<reference evidence="1 2" key="1">
    <citation type="journal article" date="2009" name="Stand. Genomic Sci.">
        <title>Complete genome sequence of Kytococcus sedentarius type strain (541).</title>
        <authorList>
            <person name="Sims D."/>
            <person name="Brettin T."/>
            <person name="Detter J.C."/>
            <person name="Han C."/>
            <person name="Lapidus A."/>
            <person name="Copeland A."/>
            <person name="Glavina Del Rio T."/>
            <person name="Nolan M."/>
            <person name="Chen F."/>
            <person name="Lucas S."/>
            <person name="Tice H."/>
            <person name="Cheng J.F."/>
            <person name="Bruce D."/>
            <person name="Goodwin L."/>
            <person name="Pitluck S."/>
            <person name="Ovchinnikova G."/>
            <person name="Pati A."/>
            <person name="Ivanova N."/>
            <person name="Mavrommatis K."/>
            <person name="Chen A."/>
            <person name="Palaniappan K."/>
            <person name="D'haeseleer P."/>
            <person name="Chain P."/>
            <person name="Bristow J."/>
            <person name="Eisen J.A."/>
            <person name="Markowitz V."/>
            <person name="Hugenholtz P."/>
            <person name="Schneider S."/>
            <person name="Goker M."/>
            <person name="Pukall R."/>
            <person name="Kyrpides N.C."/>
            <person name="Klenk H.P."/>
        </authorList>
    </citation>
    <scope>NUCLEOTIDE SEQUENCE [LARGE SCALE GENOMIC DNA]</scope>
    <source>
        <strain evidence="2">ATCC 14392 / DSM 20547 / JCM 11482 / CCUG 33030 / NBRC 15357 / NCTC 11040 / CCM 314 / 541</strain>
    </source>
</reference>
<dbReference type="EMBL" id="CP001686">
    <property type="protein sequence ID" value="ACV07272.1"/>
    <property type="molecule type" value="Genomic_DNA"/>
</dbReference>
<dbReference type="eggNOG" id="COG2227">
    <property type="taxonomic scope" value="Bacteria"/>
</dbReference>
<evidence type="ECO:0008006" key="3">
    <source>
        <dbReference type="Google" id="ProtNLM"/>
    </source>
</evidence>
<organism evidence="1 2">
    <name type="scientific">Kytococcus sedentarius (strain ATCC 14392 / DSM 20547 / JCM 11482 / CCUG 33030 / NBRC 15357 / NCTC 11040 / CCM 314 / 541)</name>
    <name type="common">Micrococcus sedentarius</name>
    <dbReference type="NCBI Taxonomy" id="478801"/>
    <lineage>
        <taxon>Bacteria</taxon>
        <taxon>Bacillati</taxon>
        <taxon>Actinomycetota</taxon>
        <taxon>Actinomycetes</taxon>
        <taxon>Micrococcales</taxon>
        <taxon>Kytococcaceae</taxon>
        <taxon>Kytococcus</taxon>
    </lineage>
</organism>
<accession>C7NM23</accession>
<sequence>MEPITKRANSLLHGTEEVNWRGSPVKGIWVGGRVIADDRGVAFAPNAMNKSMHPVDTTWRIEYPEIRQVRVRYGVGTKIVELHGDDRVATFRCFGARRVAAEIAQRATAPLEG</sequence>
<dbReference type="AlphaFoldDB" id="C7NM23"/>